<dbReference type="Proteomes" id="UP000307943">
    <property type="component" value="Unassembled WGS sequence"/>
</dbReference>
<feature type="compositionally biased region" description="Basic and acidic residues" evidence="1">
    <location>
        <begin position="411"/>
        <end position="420"/>
    </location>
</feature>
<organism evidence="3 4">
    <name type="scientific">Paenibacillus hemerocallicola</name>
    <dbReference type="NCBI Taxonomy" id="1172614"/>
    <lineage>
        <taxon>Bacteria</taxon>
        <taxon>Bacillati</taxon>
        <taxon>Bacillota</taxon>
        <taxon>Bacilli</taxon>
        <taxon>Bacillales</taxon>
        <taxon>Paenibacillaceae</taxon>
        <taxon>Paenibacillus</taxon>
    </lineage>
</organism>
<accession>A0A5C4TE72</accession>
<evidence type="ECO:0000313" key="3">
    <source>
        <dbReference type="EMBL" id="TNJ66790.1"/>
    </source>
</evidence>
<protein>
    <submittedName>
        <fullName evidence="3">DUF58 domain-containing protein</fullName>
    </submittedName>
</protein>
<sequence>MPPKRLWTSSCARCPCRRKPSRRTDRPGMSVHWLLIVTAVVLLLQGKAYQWFGLRGVSYRRHFDVPACFQGEEVQLVEVIANRKMMPLPWLRLESLMQSGLRFHSQSNLDISSGDLFQNHRSLFSLMPYTQITRKHRVQCMKRGCYDLQSAAMTCGDLFGLFVSYRTFQFDRQTRLLVYPERIPLGDIPLPSHSWQGDISVQRWIVDDPFRIAGVRQYRYGDTMNMINWSATARAGALQVHRRDFTADHRIMIVLNFEITETMWGAVTIPERIEKGIAYAAAIAESCLARGIDTGFSCNGPVVDRPKQSVRIAPSGGDAHLTDLYETMAMLRIECTERFSEFLEYDFVEGTSNTDFIFLTSFVSDKMERQFERLRLNGNAVQIVPLTDDPLPSYADSVQPAASNEESLNPGHDESETKGA</sequence>
<gene>
    <name evidence="3" type="ORF">FE784_07865</name>
</gene>
<feature type="region of interest" description="Disordered" evidence="1">
    <location>
        <begin position="389"/>
        <end position="420"/>
    </location>
</feature>
<dbReference type="AlphaFoldDB" id="A0A5C4TE72"/>
<feature type="domain" description="DUF58" evidence="2">
    <location>
        <begin position="215"/>
        <end position="330"/>
    </location>
</feature>
<dbReference type="PANTHER" id="PTHR34351:SF2">
    <property type="entry name" value="DUF58 DOMAIN-CONTAINING PROTEIN"/>
    <property type="match status" value="1"/>
</dbReference>
<reference evidence="3 4" key="1">
    <citation type="submission" date="2019-05" db="EMBL/GenBank/DDBJ databases">
        <title>We sequenced the genome of Paenibacillus hemerocallicola KCTC 33185 for further insight into its adaptation and study the phylogeny of Paenibacillus.</title>
        <authorList>
            <person name="Narsing Rao M.P."/>
        </authorList>
    </citation>
    <scope>NUCLEOTIDE SEQUENCE [LARGE SCALE GENOMIC DNA]</scope>
    <source>
        <strain evidence="3 4">KCTC 33185</strain>
    </source>
</reference>
<dbReference type="PANTHER" id="PTHR34351">
    <property type="entry name" value="SLR1927 PROTEIN-RELATED"/>
    <property type="match status" value="1"/>
</dbReference>
<dbReference type="OrthoDB" id="9789943at2"/>
<dbReference type="EMBL" id="VDCQ01000008">
    <property type="protein sequence ID" value="TNJ66790.1"/>
    <property type="molecule type" value="Genomic_DNA"/>
</dbReference>
<proteinExistence type="predicted"/>
<comment type="caution">
    <text evidence="3">The sequence shown here is derived from an EMBL/GenBank/DDBJ whole genome shotgun (WGS) entry which is preliminary data.</text>
</comment>
<dbReference type="Pfam" id="PF01882">
    <property type="entry name" value="DUF58"/>
    <property type="match status" value="1"/>
</dbReference>
<name>A0A5C4TE72_9BACL</name>
<keyword evidence="4" id="KW-1185">Reference proteome</keyword>
<evidence type="ECO:0000313" key="4">
    <source>
        <dbReference type="Proteomes" id="UP000307943"/>
    </source>
</evidence>
<evidence type="ECO:0000256" key="1">
    <source>
        <dbReference type="SAM" id="MobiDB-lite"/>
    </source>
</evidence>
<evidence type="ECO:0000259" key="2">
    <source>
        <dbReference type="Pfam" id="PF01882"/>
    </source>
</evidence>
<dbReference type="InterPro" id="IPR002881">
    <property type="entry name" value="DUF58"/>
</dbReference>